<accession>A0AAV6UTR8</accession>
<keyword evidence="2" id="KW-1185">Reference proteome</keyword>
<gene>
    <name evidence="1" type="ORF">JTE90_002420</name>
</gene>
<dbReference type="Proteomes" id="UP000827092">
    <property type="component" value="Unassembled WGS sequence"/>
</dbReference>
<sequence length="75" mass="8883">MPLTQTVSHAFSMQIFDDYGTHAVTDAYPRIYRGRDLRRRQVVYLQAQERFETMAEEGKPVLGFRWHIPQTESHD</sequence>
<name>A0AAV6UTR8_9ARAC</name>
<comment type="caution">
    <text evidence="1">The sequence shown here is derived from an EMBL/GenBank/DDBJ whole genome shotgun (WGS) entry which is preliminary data.</text>
</comment>
<proteinExistence type="predicted"/>
<dbReference type="EMBL" id="JAFNEN010000257">
    <property type="protein sequence ID" value="KAG8187875.1"/>
    <property type="molecule type" value="Genomic_DNA"/>
</dbReference>
<evidence type="ECO:0000313" key="1">
    <source>
        <dbReference type="EMBL" id="KAG8187875.1"/>
    </source>
</evidence>
<evidence type="ECO:0000313" key="2">
    <source>
        <dbReference type="Proteomes" id="UP000827092"/>
    </source>
</evidence>
<organism evidence="1 2">
    <name type="scientific">Oedothorax gibbosus</name>
    <dbReference type="NCBI Taxonomy" id="931172"/>
    <lineage>
        <taxon>Eukaryota</taxon>
        <taxon>Metazoa</taxon>
        <taxon>Ecdysozoa</taxon>
        <taxon>Arthropoda</taxon>
        <taxon>Chelicerata</taxon>
        <taxon>Arachnida</taxon>
        <taxon>Araneae</taxon>
        <taxon>Araneomorphae</taxon>
        <taxon>Entelegynae</taxon>
        <taxon>Araneoidea</taxon>
        <taxon>Linyphiidae</taxon>
        <taxon>Erigoninae</taxon>
        <taxon>Oedothorax</taxon>
    </lineage>
</organism>
<dbReference type="AlphaFoldDB" id="A0AAV6UTR8"/>
<protein>
    <submittedName>
        <fullName evidence="1">Uncharacterized protein</fullName>
    </submittedName>
</protein>
<reference evidence="1 2" key="1">
    <citation type="journal article" date="2022" name="Nat. Ecol. Evol.">
        <title>A masculinizing supergene underlies an exaggerated male reproductive morph in a spider.</title>
        <authorList>
            <person name="Hendrickx F."/>
            <person name="De Corte Z."/>
            <person name="Sonet G."/>
            <person name="Van Belleghem S.M."/>
            <person name="Kostlbacher S."/>
            <person name="Vangestel C."/>
        </authorList>
    </citation>
    <scope>NUCLEOTIDE SEQUENCE [LARGE SCALE GENOMIC DNA]</scope>
    <source>
        <strain evidence="1">W744_W776</strain>
    </source>
</reference>